<name>A0A9W9V849_9EURO</name>
<dbReference type="InterPro" id="IPR021842">
    <property type="entry name" value="DUF3435"/>
</dbReference>
<evidence type="ECO:0000256" key="1">
    <source>
        <dbReference type="SAM" id="MobiDB-lite"/>
    </source>
</evidence>
<gene>
    <name evidence="2" type="ORF">N7496_006017</name>
</gene>
<feature type="region of interest" description="Disordered" evidence="1">
    <location>
        <begin position="968"/>
        <end position="990"/>
    </location>
</feature>
<keyword evidence="3" id="KW-1185">Reference proteome</keyword>
<reference evidence="2" key="2">
    <citation type="journal article" date="2023" name="IMA Fungus">
        <title>Comparative genomic study of the Penicillium genus elucidates a diverse pangenome and 15 lateral gene transfer events.</title>
        <authorList>
            <person name="Petersen C."/>
            <person name="Sorensen T."/>
            <person name="Nielsen M.R."/>
            <person name="Sondergaard T.E."/>
            <person name="Sorensen J.L."/>
            <person name="Fitzpatrick D.A."/>
            <person name="Frisvad J.C."/>
            <person name="Nielsen K.L."/>
        </authorList>
    </citation>
    <scope>NUCLEOTIDE SEQUENCE</scope>
    <source>
        <strain evidence="2">IBT 29864</strain>
    </source>
</reference>
<dbReference type="PANTHER" id="PTHR37535:SF3">
    <property type="entry name" value="FLUG DOMAIN-CONTAINING PROTEIN"/>
    <property type="match status" value="1"/>
</dbReference>
<proteinExistence type="predicted"/>
<dbReference type="RefSeq" id="XP_056554359.1">
    <property type="nucleotide sequence ID" value="XM_056698946.1"/>
</dbReference>
<dbReference type="OrthoDB" id="5400577at2759"/>
<feature type="compositionally biased region" description="Basic and acidic residues" evidence="1">
    <location>
        <begin position="973"/>
        <end position="984"/>
    </location>
</feature>
<feature type="compositionally biased region" description="Polar residues" evidence="1">
    <location>
        <begin position="812"/>
        <end position="833"/>
    </location>
</feature>
<reference evidence="2" key="1">
    <citation type="submission" date="2022-11" db="EMBL/GenBank/DDBJ databases">
        <authorList>
            <person name="Petersen C."/>
        </authorList>
    </citation>
    <scope>NUCLEOTIDE SEQUENCE</scope>
    <source>
        <strain evidence="2">IBT 29864</strain>
    </source>
</reference>
<evidence type="ECO:0000313" key="2">
    <source>
        <dbReference type="EMBL" id="KAJ5369925.1"/>
    </source>
</evidence>
<sequence>MGQKAFFAQQDEAAKQLAKSGYVFGAHAEEDAKREKDKRIPKTKKMYSHAVDRWMQFVEQVGIEGYKFGPGCATPDYMLLKEFFRWYGHIARGKKSKNGRPVMTSFLNCAERLFGGFEEECQIKIVMEDRNEIYNWIRRTLAGKDKWIENVEDPDHSFTKKDFLRVISSIWQSDHRRFIPGLLKAIMTLALQLYLFTGARIGAFIPAHEDRDERGLRYKDIELVLFPSSTAPWKVEWKVNQVWLKNNRNPDYTVFGIGIRDSRKPQFASGYVLLAIALQHGALFGIETAEDLAEYDLSDGRPIPLRWKDEYLNKPVLRNVTANGPQDVPLTKERFCEILRGRVTAAGYSESLTIHKVRKFLGSVIEGKHGSALVSQIYGHKDAGTYPKDYVLHCSSIDTVSAVLGEEEQSSHIDYFQGCEKFYERGLPGELPAEVEEKILLKPEMVEIKSRIEELEARGDKISINAERLKYRKTLVRFRLSELKKYQSSWIRERRDQRILNKGKDERALDDDDVCTRVQALIMPDFARISTLMNFHGELSFDEMLLFVEDLKTHCERDFDVIYLPQESPVKGRCPAKDCNEEITRLKKTDRSTHIHKCVRREIALNHQVLESELKFCYECMKWFQLSHWRDHCSFHIQSWVTQQCEVIVYRHTVIRPGYCPFCLWNKDLAAEDRLHYWLTSGNLRQHIEEQHMNGNQSRGEKSICGCGKIFDEERGLRHHLHDIHKLNKAIWLSLKRQRKRKNTYKAESRKSSEEPEERCSKRVRFYRYPPPRHEHEYQLSNTIFIPVPTLHAFIEEHPEQYYCSSLSNKATRSSGSSPCSSEAISPLSSRPTTPGLDVIDPRILTPLEFYQAQRPQLYGQDYSETDVLEIPPDGQDIKSQSLSVGAHTGAPIRITADQSTTGFETIGSSSLKTVEKNTNDGYKDRGGVTNKLQLSSQSSIETNAIEKATEVNSMDLHILGVHTTGFTASEANEEKKHSRDAQPDSKSGNRICSDVEIESESHYPAHQGLIDQVTSLGTDSITNLKKPLTRAQARRQQLMQQSSNHSTEKTLRQKLNATEKRKLRELKSKNWSLRQIGPHFADIDMTWLRQAWMDIKPPQRCTRSRATQIA</sequence>
<dbReference type="PANTHER" id="PTHR37535">
    <property type="entry name" value="FLUG DOMAIN PROTEIN"/>
    <property type="match status" value="1"/>
</dbReference>
<dbReference type="Pfam" id="PF11917">
    <property type="entry name" value="DUF3435"/>
    <property type="match status" value="1"/>
</dbReference>
<dbReference type="EMBL" id="JAPZBS010000005">
    <property type="protein sequence ID" value="KAJ5369925.1"/>
    <property type="molecule type" value="Genomic_DNA"/>
</dbReference>
<organism evidence="2 3">
    <name type="scientific">Penicillium cataractarum</name>
    <dbReference type="NCBI Taxonomy" id="2100454"/>
    <lineage>
        <taxon>Eukaryota</taxon>
        <taxon>Fungi</taxon>
        <taxon>Dikarya</taxon>
        <taxon>Ascomycota</taxon>
        <taxon>Pezizomycotina</taxon>
        <taxon>Eurotiomycetes</taxon>
        <taxon>Eurotiomycetidae</taxon>
        <taxon>Eurotiales</taxon>
        <taxon>Aspergillaceae</taxon>
        <taxon>Penicillium</taxon>
    </lineage>
</organism>
<dbReference type="Proteomes" id="UP001147782">
    <property type="component" value="Unassembled WGS sequence"/>
</dbReference>
<comment type="caution">
    <text evidence="2">The sequence shown here is derived from an EMBL/GenBank/DDBJ whole genome shotgun (WGS) entry which is preliminary data.</text>
</comment>
<dbReference type="GeneID" id="81438125"/>
<feature type="region of interest" description="Disordered" evidence="1">
    <location>
        <begin position="812"/>
        <end position="838"/>
    </location>
</feature>
<accession>A0A9W9V849</accession>
<evidence type="ECO:0000313" key="3">
    <source>
        <dbReference type="Proteomes" id="UP001147782"/>
    </source>
</evidence>
<protein>
    <submittedName>
        <fullName evidence="2">Uncharacterized protein</fullName>
    </submittedName>
</protein>
<dbReference type="AlphaFoldDB" id="A0A9W9V849"/>